<comment type="caution">
    <text evidence="3">The sequence shown here is derived from an EMBL/GenBank/DDBJ whole genome shotgun (WGS) entry which is preliminary data.</text>
</comment>
<accession>X6N4M5</accession>
<evidence type="ECO:0000313" key="3">
    <source>
        <dbReference type="EMBL" id="ETO20272.1"/>
    </source>
</evidence>
<dbReference type="SMART" id="SM00800">
    <property type="entry name" value="uDENN"/>
    <property type="match status" value="1"/>
</dbReference>
<dbReference type="InterPro" id="IPR005113">
    <property type="entry name" value="uDENN_dom"/>
</dbReference>
<feature type="domain" description="MABP" evidence="2">
    <location>
        <begin position="1"/>
        <end position="41"/>
    </location>
</feature>
<organism evidence="3 4">
    <name type="scientific">Reticulomyxa filosa</name>
    <dbReference type="NCBI Taxonomy" id="46433"/>
    <lineage>
        <taxon>Eukaryota</taxon>
        <taxon>Sar</taxon>
        <taxon>Rhizaria</taxon>
        <taxon>Retaria</taxon>
        <taxon>Foraminifera</taxon>
        <taxon>Monothalamids</taxon>
        <taxon>Reticulomyxidae</taxon>
        <taxon>Reticulomyxa</taxon>
    </lineage>
</organism>
<sequence>SKNEVVPFGYVKAGDENDNPLSLNAGTEDREEMYLCYKTRDRKHFQAKHDMFFNPQILDRYPTKDYPEFPLNQSFAMFCFPRGIEIVPGKSIAQNKSTSKTKFTSQPPPTSSTSTSSSSSSSTSTKKYAIGGVKKINDTFHNIKQKLSSKTKQGNQSQELKLLCVCVCVCRYLD</sequence>
<proteinExistence type="predicted"/>
<dbReference type="EMBL" id="ASPP01012776">
    <property type="protein sequence ID" value="ETO20272.1"/>
    <property type="molecule type" value="Genomic_DNA"/>
</dbReference>
<gene>
    <name evidence="3" type="ORF">RFI_16945</name>
</gene>
<keyword evidence="4" id="KW-1185">Reference proteome</keyword>
<feature type="compositionally biased region" description="Low complexity" evidence="1">
    <location>
        <begin position="96"/>
        <end position="125"/>
    </location>
</feature>
<evidence type="ECO:0000259" key="2">
    <source>
        <dbReference type="PROSITE" id="PS51498"/>
    </source>
</evidence>
<dbReference type="GO" id="GO:0005737">
    <property type="term" value="C:cytoplasm"/>
    <property type="evidence" value="ECO:0007669"/>
    <property type="project" value="UniProtKB-ARBA"/>
</dbReference>
<dbReference type="Pfam" id="PF03456">
    <property type="entry name" value="uDENN"/>
    <property type="match status" value="1"/>
</dbReference>
<name>X6N4M5_RETFI</name>
<evidence type="ECO:0000256" key="1">
    <source>
        <dbReference type="SAM" id="MobiDB-lite"/>
    </source>
</evidence>
<dbReference type="Proteomes" id="UP000023152">
    <property type="component" value="Unassembled WGS sequence"/>
</dbReference>
<evidence type="ECO:0000313" key="4">
    <source>
        <dbReference type="Proteomes" id="UP000023152"/>
    </source>
</evidence>
<dbReference type="AlphaFoldDB" id="X6N4M5"/>
<feature type="region of interest" description="Disordered" evidence="1">
    <location>
        <begin position="95"/>
        <end position="125"/>
    </location>
</feature>
<dbReference type="PROSITE" id="PS51498">
    <property type="entry name" value="MABP"/>
    <property type="match status" value="1"/>
</dbReference>
<dbReference type="InterPro" id="IPR023341">
    <property type="entry name" value="MABP"/>
</dbReference>
<protein>
    <recommendedName>
        <fullName evidence="2">MABP domain-containing protein</fullName>
    </recommendedName>
</protein>
<feature type="non-terminal residue" evidence="3">
    <location>
        <position position="1"/>
    </location>
</feature>
<feature type="non-terminal residue" evidence="3">
    <location>
        <position position="174"/>
    </location>
</feature>
<reference evidence="3 4" key="1">
    <citation type="journal article" date="2013" name="Curr. Biol.">
        <title>The Genome of the Foraminiferan Reticulomyxa filosa.</title>
        <authorList>
            <person name="Glockner G."/>
            <person name="Hulsmann N."/>
            <person name="Schleicher M."/>
            <person name="Noegel A.A."/>
            <person name="Eichinger L."/>
            <person name="Gallinger C."/>
            <person name="Pawlowski J."/>
            <person name="Sierra R."/>
            <person name="Euteneuer U."/>
            <person name="Pillet L."/>
            <person name="Moustafa A."/>
            <person name="Platzer M."/>
            <person name="Groth M."/>
            <person name="Szafranski K."/>
            <person name="Schliwa M."/>
        </authorList>
    </citation>
    <scope>NUCLEOTIDE SEQUENCE [LARGE SCALE GENOMIC DNA]</scope>
</reference>